<dbReference type="PANTHER" id="PTHR47829">
    <property type="entry name" value="HYDROLASE, PUTATIVE (AFU_ORTHOLOGUE AFUA_1G12880)-RELATED"/>
    <property type="match status" value="1"/>
</dbReference>
<dbReference type="InterPro" id="IPR052898">
    <property type="entry name" value="ACAD10-like"/>
</dbReference>
<dbReference type="Proteomes" id="UP000015527">
    <property type="component" value="Unassembled WGS sequence"/>
</dbReference>
<organism evidence="3 4">
    <name type="scientific">Novosphingobium lindaniclasticum LE124</name>
    <dbReference type="NCBI Taxonomy" id="1096930"/>
    <lineage>
        <taxon>Bacteria</taxon>
        <taxon>Pseudomonadati</taxon>
        <taxon>Pseudomonadota</taxon>
        <taxon>Alphaproteobacteria</taxon>
        <taxon>Sphingomonadales</taxon>
        <taxon>Sphingomonadaceae</taxon>
        <taxon>Novosphingobium</taxon>
    </lineage>
</organism>
<protein>
    <recommendedName>
        <fullName evidence="2">Aminoglycoside phosphotransferase domain-containing protein</fullName>
    </recommendedName>
</protein>
<dbReference type="InterPro" id="IPR041726">
    <property type="entry name" value="ACAD10_11_N"/>
</dbReference>
<gene>
    <name evidence="3" type="ORF">L284_09035</name>
</gene>
<evidence type="ECO:0000313" key="3">
    <source>
        <dbReference type="EMBL" id="EQB16828.1"/>
    </source>
</evidence>
<dbReference type="PANTHER" id="PTHR47829:SF3">
    <property type="entry name" value="AMINOGLYCOSIDE PHOSPHOTRANSFERASE DOMAIN-CONTAINING PROTEIN"/>
    <property type="match status" value="1"/>
</dbReference>
<accession>T0HXM7</accession>
<dbReference type="InterPro" id="IPR002575">
    <property type="entry name" value="Aminoglycoside_PTrfase"/>
</dbReference>
<dbReference type="eggNOG" id="COG3173">
    <property type="taxonomic scope" value="Bacteria"/>
</dbReference>
<feature type="region of interest" description="Disordered" evidence="1">
    <location>
        <begin position="1"/>
        <end position="22"/>
    </location>
</feature>
<keyword evidence="4" id="KW-1185">Reference proteome</keyword>
<sequence length="376" mass="41844">MVARQENQARLEGGTGMSNPTHDALAQEANAGTTAVRDAYRFDETALSRWMEEHVDGFAGPLVVEQFKGGQSNPTYKLVTPARSYVLRRKPPGVILKGAHAVEREARVLAALHAQGFPVAQVFGLCTDENVIGSWFYVMEMVEGRIFWDATFPGVSETERPAYFDAMNEAIARLHMIDYRAIGLEDFGRPGNYFARQISRWSDQYLNDEAAGRDHKMDELVSWLPTAIPAEDETSIVHGDFRCDNMIFHPTEPRVLAVLDWELSTLGHPLADFAYHAMMYQMPPDIVAGLGKADIAALNIPDEKAYVAAYCARTGRTAIANWDFYIAFNFFRLAAIFHGIKGRVARGTAASGHARERAAAYPRVVDLAHAAMERCR</sequence>
<dbReference type="SUPFAM" id="SSF56112">
    <property type="entry name" value="Protein kinase-like (PK-like)"/>
    <property type="match status" value="1"/>
</dbReference>
<proteinExistence type="predicted"/>
<dbReference type="PATRIC" id="fig|1096930.3.peg.1789"/>
<evidence type="ECO:0000256" key="1">
    <source>
        <dbReference type="SAM" id="MobiDB-lite"/>
    </source>
</evidence>
<dbReference type="InterPro" id="IPR011009">
    <property type="entry name" value="Kinase-like_dom_sf"/>
</dbReference>
<evidence type="ECO:0000259" key="2">
    <source>
        <dbReference type="Pfam" id="PF01636"/>
    </source>
</evidence>
<dbReference type="AlphaFoldDB" id="T0HXM7"/>
<reference evidence="3 4" key="1">
    <citation type="journal article" date="2013" name="Genome Announc.">
        <title>Genome Sequence of Novosphingobium lindaniclasticum LE124T, Isolated from a Hexachlorocyclohexane Dumpsite.</title>
        <authorList>
            <person name="Saxena A."/>
            <person name="Nayyar N."/>
            <person name="Sangwan N."/>
            <person name="Kumari R."/>
            <person name="Khurana J.P."/>
            <person name="Lal R."/>
        </authorList>
    </citation>
    <scope>NUCLEOTIDE SEQUENCE [LARGE SCALE GENOMIC DNA]</scope>
    <source>
        <strain evidence="3 4">LE124</strain>
    </source>
</reference>
<dbReference type="Gene3D" id="3.30.200.20">
    <property type="entry name" value="Phosphorylase Kinase, domain 1"/>
    <property type="match status" value="1"/>
</dbReference>
<dbReference type="OrthoDB" id="3806873at2"/>
<comment type="caution">
    <text evidence="3">The sequence shown here is derived from an EMBL/GenBank/DDBJ whole genome shotgun (WGS) entry which is preliminary data.</text>
</comment>
<dbReference type="Pfam" id="PF01636">
    <property type="entry name" value="APH"/>
    <property type="match status" value="1"/>
</dbReference>
<dbReference type="Gene3D" id="3.90.1200.10">
    <property type="match status" value="1"/>
</dbReference>
<dbReference type="EMBL" id="ATHL01000064">
    <property type="protein sequence ID" value="EQB16828.1"/>
    <property type="molecule type" value="Genomic_DNA"/>
</dbReference>
<dbReference type="CDD" id="cd05154">
    <property type="entry name" value="ACAD10_11_N-like"/>
    <property type="match status" value="1"/>
</dbReference>
<feature type="domain" description="Aminoglycoside phosphotransferase" evidence="2">
    <location>
        <begin position="64"/>
        <end position="286"/>
    </location>
</feature>
<evidence type="ECO:0000313" key="4">
    <source>
        <dbReference type="Proteomes" id="UP000015527"/>
    </source>
</evidence>
<name>T0HXM7_9SPHN</name>